<dbReference type="InParanoid" id="A0A4W6F3Y7"/>
<evidence type="ECO:0000313" key="7">
    <source>
        <dbReference type="Proteomes" id="UP000314980"/>
    </source>
</evidence>
<organism evidence="6 7">
    <name type="scientific">Lates calcarifer</name>
    <name type="common">Barramundi</name>
    <name type="synonym">Holocentrus calcarifer</name>
    <dbReference type="NCBI Taxonomy" id="8187"/>
    <lineage>
        <taxon>Eukaryota</taxon>
        <taxon>Metazoa</taxon>
        <taxon>Chordata</taxon>
        <taxon>Craniata</taxon>
        <taxon>Vertebrata</taxon>
        <taxon>Euteleostomi</taxon>
        <taxon>Actinopterygii</taxon>
        <taxon>Neopterygii</taxon>
        <taxon>Teleostei</taxon>
        <taxon>Neoteleostei</taxon>
        <taxon>Acanthomorphata</taxon>
        <taxon>Carangaria</taxon>
        <taxon>Carangaria incertae sedis</taxon>
        <taxon>Centropomidae</taxon>
        <taxon>Lates</taxon>
    </lineage>
</organism>
<reference evidence="6" key="3">
    <citation type="submission" date="2025-09" db="UniProtKB">
        <authorList>
            <consortium name="Ensembl"/>
        </authorList>
    </citation>
    <scope>IDENTIFICATION</scope>
</reference>
<name>A0A4W6F3Y7_LATCA</name>
<keyword evidence="5" id="KW-0732">Signal</keyword>
<dbReference type="GO" id="GO:0005615">
    <property type="term" value="C:extracellular space"/>
    <property type="evidence" value="ECO:0007669"/>
    <property type="project" value="UniProtKB-KW"/>
</dbReference>
<dbReference type="InterPro" id="IPR020440">
    <property type="entry name" value="IL-17_chr"/>
</dbReference>
<dbReference type="GeneTree" id="ENSGT00940000170707"/>
<reference evidence="6" key="2">
    <citation type="submission" date="2025-08" db="UniProtKB">
        <authorList>
            <consortium name="Ensembl"/>
        </authorList>
    </citation>
    <scope>IDENTIFICATION</scope>
</reference>
<dbReference type="Pfam" id="PF06083">
    <property type="entry name" value="IL17"/>
    <property type="match status" value="1"/>
</dbReference>
<evidence type="ECO:0000256" key="5">
    <source>
        <dbReference type="ARBA" id="ARBA00022729"/>
    </source>
</evidence>
<dbReference type="InterPro" id="IPR010345">
    <property type="entry name" value="IL-17_fam"/>
</dbReference>
<dbReference type="SUPFAM" id="SSF57501">
    <property type="entry name" value="Cystine-knot cytokines"/>
    <property type="match status" value="1"/>
</dbReference>
<dbReference type="PRINTS" id="PR01932">
    <property type="entry name" value="INTRLEUKIN17"/>
</dbReference>
<dbReference type="InterPro" id="IPR029034">
    <property type="entry name" value="Cystine-knot_cytokine"/>
</dbReference>
<comment type="subcellular location">
    <subcellularLocation>
        <location evidence="1">Secreted</location>
    </subcellularLocation>
</comment>
<dbReference type="Proteomes" id="UP000314980">
    <property type="component" value="Unassembled WGS sequence"/>
</dbReference>
<keyword evidence="3" id="KW-0202">Cytokine</keyword>
<protein>
    <recommendedName>
        <fullName evidence="8">Interleukin-17C</fullName>
    </recommendedName>
</protein>
<dbReference type="Gene3D" id="2.10.90.10">
    <property type="entry name" value="Cystine-knot cytokines"/>
    <property type="match status" value="1"/>
</dbReference>
<evidence type="ECO:0000256" key="3">
    <source>
        <dbReference type="ARBA" id="ARBA00022514"/>
    </source>
</evidence>
<sequence length="190" mass="21349">MASDSTEDLLVNSQRAETEDGHEVLIFGLFLVPVWTCNMTRMHRCYDEHELSEAAERKLRTHYLQPPESSPAAAEDSPVSCPVALYGQQQPQALSDRSLSPWRYILRTKPDHFPSTYTEAQCLCAGCILIQDKKPPVESHDYNSVPIEQSRVFLKRELCCDGKKYHLKPVTVKVTVGCACAVPPQVRTSS</sequence>
<evidence type="ECO:0000256" key="1">
    <source>
        <dbReference type="ARBA" id="ARBA00004613"/>
    </source>
</evidence>
<keyword evidence="4" id="KW-0964">Secreted</keyword>
<dbReference type="AlphaFoldDB" id="A0A4W6F3Y7"/>
<dbReference type="GO" id="GO:0006954">
    <property type="term" value="P:inflammatory response"/>
    <property type="evidence" value="ECO:0007669"/>
    <property type="project" value="InterPro"/>
</dbReference>
<reference evidence="7" key="1">
    <citation type="submission" date="2015-09" db="EMBL/GenBank/DDBJ databases">
        <authorList>
            <person name="Sai Rama Sridatta P."/>
        </authorList>
    </citation>
    <scope>NUCLEOTIDE SEQUENCE [LARGE SCALE GENOMIC DNA]</scope>
</reference>
<comment type="similarity">
    <text evidence="2">Belongs to the IL-17 family.</text>
</comment>
<accession>A0A4W6F3Y7</accession>
<dbReference type="STRING" id="8187.ENSLCAP00010044822"/>
<dbReference type="GO" id="GO:0005125">
    <property type="term" value="F:cytokine activity"/>
    <property type="evidence" value="ECO:0007669"/>
    <property type="project" value="UniProtKB-KW"/>
</dbReference>
<evidence type="ECO:0000256" key="2">
    <source>
        <dbReference type="ARBA" id="ARBA00007236"/>
    </source>
</evidence>
<evidence type="ECO:0008006" key="8">
    <source>
        <dbReference type="Google" id="ProtNLM"/>
    </source>
</evidence>
<evidence type="ECO:0000313" key="6">
    <source>
        <dbReference type="Ensembl" id="ENSLCAP00010044822.1"/>
    </source>
</evidence>
<evidence type="ECO:0000256" key="4">
    <source>
        <dbReference type="ARBA" id="ARBA00022525"/>
    </source>
</evidence>
<dbReference type="Ensembl" id="ENSLCAT00010045926.1">
    <property type="protein sequence ID" value="ENSLCAP00010044822.1"/>
    <property type="gene ID" value="ENSLCAG00010020837.1"/>
</dbReference>
<proteinExistence type="inferred from homology"/>
<keyword evidence="7" id="KW-1185">Reference proteome</keyword>